<evidence type="ECO:0000313" key="3">
    <source>
        <dbReference type="EMBL" id="SQB98387.1"/>
    </source>
</evidence>
<keyword evidence="2" id="KW-0413">Isomerase</keyword>
<accession>A0A2X3B9F1</accession>
<dbReference type="AlphaFoldDB" id="A0A2X3B9F1"/>
<dbReference type="InterPro" id="IPR004380">
    <property type="entry name" value="Asp_race"/>
</dbReference>
<reference evidence="3 4" key="1">
    <citation type="submission" date="2018-06" db="EMBL/GenBank/DDBJ databases">
        <authorList>
            <consortium name="Pathogen Informatics"/>
            <person name="Doyle S."/>
        </authorList>
    </citation>
    <scope>NUCLEOTIDE SEQUENCE [LARGE SCALE GENOMIC DNA]</scope>
    <source>
        <strain evidence="3 4">NCTC13102</strain>
    </source>
</reference>
<dbReference type="GO" id="GO:0047661">
    <property type="term" value="F:amino-acid racemase activity"/>
    <property type="evidence" value="ECO:0007669"/>
    <property type="project" value="InterPro"/>
</dbReference>
<dbReference type="PANTHER" id="PTHR21198">
    <property type="entry name" value="GLUTAMATE RACEMASE"/>
    <property type="match status" value="1"/>
</dbReference>
<dbReference type="PANTHER" id="PTHR21198:SF7">
    <property type="entry name" value="ASPARTATE-GLUTAMATE RACEMASE FAMILY"/>
    <property type="match status" value="1"/>
</dbReference>
<dbReference type="RefSeq" id="WP_023947917.1">
    <property type="nucleotide sequence ID" value="NZ_JAERIV010000008.1"/>
</dbReference>
<dbReference type="NCBIfam" id="TIGR00035">
    <property type="entry name" value="asp_race"/>
    <property type="match status" value="1"/>
</dbReference>
<evidence type="ECO:0000313" key="4">
    <source>
        <dbReference type="Proteomes" id="UP000250166"/>
    </source>
</evidence>
<gene>
    <name evidence="3" type="primary">ygeA</name>
    <name evidence="3" type="ORF">NCTC13102_00844</name>
</gene>
<organism evidence="3 4">
    <name type="scientific">Helicobacter fennelliae</name>
    <dbReference type="NCBI Taxonomy" id="215"/>
    <lineage>
        <taxon>Bacteria</taxon>
        <taxon>Pseudomonadati</taxon>
        <taxon>Campylobacterota</taxon>
        <taxon>Epsilonproteobacteria</taxon>
        <taxon>Campylobacterales</taxon>
        <taxon>Helicobacteraceae</taxon>
        <taxon>Helicobacter</taxon>
    </lineage>
</organism>
<protein>
    <submittedName>
        <fullName evidence="3">Putative racemase</fullName>
    </submittedName>
</protein>
<comment type="similarity">
    <text evidence="1">Belongs to the aspartate/glutamate racemases family.</text>
</comment>
<name>A0A2X3B9F1_9HELI</name>
<evidence type="ECO:0000256" key="1">
    <source>
        <dbReference type="ARBA" id="ARBA00007847"/>
    </source>
</evidence>
<dbReference type="Pfam" id="PF01177">
    <property type="entry name" value="Asp_Glu_race"/>
    <property type="match status" value="1"/>
</dbReference>
<dbReference type="InterPro" id="IPR015942">
    <property type="entry name" value="Asp/Glu/hydantoin_racemase"/>
</dbReference>
<dbReference type="SUPFAM" id="SSF53681">
    <property type="entry name" value="Aspartate/glutamate racemase"/>
    <property type="match status" value="2"/>
</dbReference>
<dbReference type="Proteomes" id="UP000250166">
    <property type="component" value="Unassembled WGS sequence"/>
</dbReference>
<dbReference type="Gene3D" id="3.40.50.1860">
    <property type="match status" value="2"/>
</dbReference>
<dbReference type="EMBL" id="UAWL01000006">
    <property type="protein sequence ID" value="SQB98387.1"/>
    <property type="molecule type" value="Genomic_DNA"/>
</dbReference>
<evidence type="ECO:0000256" key="2">
    <source>
        <dbReference type="ARBA" id="ARBA00023235"/>
    </source>
</evidence>
<dbReference type="InterPro" id="IPR001920">
    <property type="entry name" value="Asp/Glu_race"/>
</dbReference>
<proteinExistence type="inferred from homology"/>
<sequence length="227" mass="25706">MKIIGILGGMSWESTTLYYKLINEEIRVRLGGLHSAQILLSSLDFAEIAEYQSKNQWKKSADVLMTKAKDLERGGAQCIVIATNTMHKIIPLIDKEISIPFIHIAKSLACALQKEQVDEVLLLGTRYTMKDDFYKAILNEYHIKVQVPSNEDIEYINAIIFKELCVGQIQESSRQMLLRIIKKQKCNNVALACTELPLLFDNVEEGLRFFDTGAIHAKEAVEFALGR</sequence>